<name>A0A965ZDT7_9SPHI</name>
<sequence length="142" mass="16019">MKITTTAALLIVVLCLFFLSACKKNKPAEEIHIEQPPSNNIIGTWNHIEYFAGYSLGGDFKWHPVTSVEAGISVFNADSSFFTNSVPSSNFPASFSIKNGKLYIKFKTYTDDLLLEKLTQDTLITSRRVDEGKIKYKYLRVN</sequence>
<reference evidence="1" key="1">
    <citation type="submission" date="2020-01" db="EMBL/GenBank/DDBJ databases">
        <authorList>
            <person name="Seo Y.L."/>
        </authorList>
    </citation>
    <scope>NUCLEOTIDE SEQUENCE</scope>
    <source>
        <strain evidence="1">R11</strain>
    </source>
</reference>
<keyword evidence="2" id="KW-1185">Reference proteome</keyword>
<reference evidence="1" key="2">
    <citation type="submission" date="2020-10" db="EMBL/GenBank/DDBJ databases">
        <title>Mucilaginibacter sp. nov., isolated from soil.</title>
        <authorList>
            <person name="Jeon C.O."/>
        </authorList>
    </citation>
    <scope>NUCLEOTIDE SEQUENCE</scope>
    <source>
        <strain evidence="1">R11</strain>
    </source>
</reference>
<dbReference type="EMBL" id="WWEO01000041">
    <property type="protein sequence ID" value="NCD69213.1"/>
    <property type="molecule type" value="Genomic_DNA"/>
</dbReference>
<comment type="caution">
    <text evidence="1">The sequence shown here is derived from an EMBL/GenBank/DDBJ whole genome shotgun (WGS) entry which is preliminary data.</text>
</comment>
<dbReference type="RefSeq" id="WP_166585198.1">
    <property type="nucleotide sequence ID" value="NZ_WWEO01000041.1"/>
</dbReference>
<dbReference type="PROSITE" id="PS51257">
    <property type="entry name" value="PROKAR_LIPOPROTEIN"/>
    <property type="match status" value="1"/>
</dbReference>
<protein>
    <recommendedName>
        <fullName evidence="3">Lipocalin-like domain-containing protein</fullName>
    </recommendedName>
</protein>
<evidence type="ECO:0000313" key="2">
    <source>
        <dbReference type="Proteomes" id="UP000638732"/>
    </source>
</evidence>
<evidence type="ECO:0008006" key="3">
    <source>
        <dbReference type="Google" id="ProtNLM"/>
    </source>
</evidence>
<evidence type="ECO:0000313" key="1">
    <source>
        <dbReference type="EMBL" id="NCD69213.1"/>
    </source>
</evidence>
<organism evidence="1 2">
    <name type="scientific">Mucilaginibacter agri</name>
    <dbReference type="NCBI Taxonomy" id="2695265"/>
    <lineage>
        <taxon>Bacteria</taxon>
        <taxon>Pseudomonadati</taxon>
        <taxon>Bacteroidota</taxon>
        <taxon>Sphingobacteriia</taxon>
        <taxon>Sphingobacteriales</taxon>
        <taxon>Sphingobacteriaceae</taxon>
        <taxon>Mucilaginibacter</taxon>
    </lineage>
</organism>
<dbReference type="AlphaFoldDB" id="A0A965ZDT7"/>
<proteinExistence type="predicted"/>
<dbReference type="Proteomes" id="UP000638732">
    <property type="component" value="Unassembled WGS sequence"/>
</dbReference>
<accession>A0A965ZDT7</accession>
<gene>
    <name evidence="1" type="ORF">GSY63_07580</name>
</gene>